<feature type="compositionally biased region" description="Low complexity" evidence="6">
    <location>
        <begin position="784"/>
        <end position="805"/>
    </location>
</feature>
<dbReference type="InterPro" id="IPR021740">
    <property type="entry name" value="Velvet"/>
</dbReference>
<dbReference type="OrthoDB" id="5599552at2759"/>
<feature type="compositionally biased region" description="Low complexity" evidence="6">
    <location>
        <begin position="737"/>
        <end position="755"/>
    </location>
</feature>
<organism evidence="8 9">
    <name type="scientific">Postia placenta MAD-698-R-SB12</name>
    <dbReference type="NCBI Taxonomy" id="670580"/>
    <lineage>
        <taxon>Eukaryota</taxon>
        <taxon>Fungi</taxon>
        <taxon>Dikarya</taxon>
        <taxon>Basidiomycota</taxon>
        <taxon>Agaricomycotina</taxon>
        <taxon>Agaricomycetes</taxon>
        <taxon>Polyporales</taxon>
        <taxon>Adustoporiaceae</taxon>
        <taxon>Rhodonia</taxon>
    </lineage>
</organism>
<feature type="compositionally biased region" description="Basic and acidic residues" evidence="6">
    <location>
        <begin position="7"/>
        <end position="19"/>
    </location>
</feature>
<accession>A0A1X6MPY9</accession>
<feature type="domain" description="Velvet" evidence="7">
    <location>
        <begin position="3"/>
        <end position="280"/>
    </location>
</feature>
<protein>
    <recommendedName>
        <fullName evidence="7">Velvet domain-containing protein</fullName>
    </recommendedName>
</protein>
<evidence type="ECO:0000256" key="2">
    <source>
        <dbReference type="ARBA" id="ARBA00022969"/>
    </source>
</evidence>
<gene>
    <name evidence="8" type="ORF">POSPLADRAFT_1049298</name>
</gene>
<feature type="compositionally biased region" description="Polar residues" evidence="6">
    <location>
        <begin position="57"/>
        <end position="71"/>
    </location>
</feature>
<evidence type="ECO:0000256" key="5">
    <source>
        <dbReference type="ARBA" id="ARBA00023242"/>
    </source>
</evidence>
<evidence type="ECO:0000256" key="1">
    <source>
        <dbReference type="ARBA" id="ARBA00004123"/>
    </source>
</evidence>
<feature type="region of interest" description="Disordered" evidence="6">
    <location>
        <begin position="1"/>
        <end position="71"/>
    </location>
</feature>
<dbReference type="RefSeq" id="XP_024335259.1">
    <property type="nucleotide sequence ID" value="XM_024479710.1"/>
</dbReference>
<keyword evidence="9" id="KW-1185">Reference proteome</keyword>
<dbReference type="Pfam" id="PF11754">
    <property type="entry name" value="Velvet"/>
    <property type="match status" value="2"/>
</dbReference>
<dbReference type="GO" id="GO:0005634">
    <property type="term" value="C:nucleus"/>
    <property type="evidence" value="ECO:0007669"/>
    <property type="project" value="UniProtKB-SubCell"/>
</dbReference>
<dbReference type="EMBL" id="KZ110604">
    <property type="protein sequence ID" value="OSX58465.1"/>
    <property type="molecule type" value="Genomic_DNA"/>
</dbReference>
<feature type="compositionally biased region" description="Basic and acidic residues" evidence="6">
    <location>
        <begin position="327"/>
        <end position="380"/>
    </location>
</feature>
<feature type="region of interest" description="Disordered" evidence="6">
    <location>
        <begin position="288"/>
        <end position="567"/>
    </location>
</feature>
<dbReference type="AlphaFoldDB" id="A0A1X6MPY9"/>
<feature type="compositionally biased region" description="Pro residues" evidence="6">
    <location>
        <begin position="650"/>
        <end position="664"/>
    </location>
</feature>
<dbReference type="STRING" id="670580.A0A1X6MPY9"/>
<dbReference type="Gene3D" id="2.60.40.3960">
    <property type="entry name" value="Velvet domain"/>
    <property type="match status" value="1"/>
</dbReference>
<dbReference type="PROSITE" id="PS51821">
    <property type="entry name" value="VELVET"/>
    <property type="match status" value="1"/>
</dbReference>
<feature type="compositionally biased region" description="Low complexity" evidence="6">
    <location>
        <begin position="426"/>
        <end position="449"/>
    </location>
</feature>
<feature type="compositionally biased region" description="Pro residues" evidence="6">
    <location>
        <begin position="454"/>
        <end position="469"/>
    </location>
</feature>
<comment type="subcellular location">
    <subcellularLocation>
        <location evidence="1">Nucleus</location>
    </subcellularLocation>
</comment>
<evidence type="ECO:0000256" key="4">
    <source>
        <dbReference type="ARBA" id="ARBA00023163"/>
    </source>
</evidence>
<evidence type="ECO:0000313" key="8">
    <source>
        <dbReference type="EMBL" id="OSX58465.1"/>
    </source>
</evidence>
<dbReference type="InterPro" id="IPR037525">
    <property type="entry name" value="Velvet_dom"/>
</dbReference>
<dbReference type="Proteomes" id="UP000194127">
    <property type="component" value="Unassembled WGS sequence"/>
</dbReference>
<dbReference type="InterPro" id="IPR038491">
    <property type="entry name" value="Velvet_dom_sf"/>
</dbReference>
<feature type="compositionally biased region" description="Pro residues" evidence="6">
    <location>
        <begin position="530"/>
        <end position="567"/>
    </location>
</feature>
<dbReference type="GeneID" id="36324660"/>
<name>A0A1X6MPY9_9APHY</name>
<dbReference type="PANTHER" id="PTHR33572">
    <property type="entry name" value="SPORE DEVELOPMENT REGULATOR VOSA"/>
    <property type="match status" value="1"/>
</dbReference>
<evidence type="ECO:0000259" key="7">
    <source>
        <dbReference type="PROSITE" id="PS51821"/>
    </source>
</evidence>
<proteinExistence type="predicted"/>
<keyword evidence="4" id="KW-0804">Transcription</keyword>
<dbReference type="PANTHER" id="PTHR33572:SF18">
    <property type="entry name" value="SPORE DEVELOPMENT REGULATOR VOSA"/>
    <property type="match status" value="1"/>
</dbReference>
<feature type="compositionally biased region" description="Polar residues" evidence="6">
    <location>
        <begin position="676"/>
        <end position="697"/>
    </location>
</feature>
<feature type="compositionally biased region" description="Pro residues" evidence="6">
    <location>
        <begin position="298"/>
        <end position="309"/>
    </location>
</feature>
<sequence>MARRNRREYELTVRQEPKQARMCGVGGKADRRPIDPPPIVQLRVIDPSHRRPLTADSRASSPDGTPTSSASQSFLQNPYYFMFASLAKPDEDVELHWLKDGKTRCTTGSVVSSLYHLKDAEAGGSDAGFFVFPDLSVRTEGSYRLKLSLYEVVGTIEALAAFHGNTGRRSWPASLRGNYSPLVWRSAHVRWFPVDGRRGPGSLARAITPRAFGHAMRPSGVHGDGIGAMGPRRIDSSVYHCKSIFSAPFYVYTAKKFPGMEESTPLSCSLADQGIKIRIRKDIRVRKRPMQGLSETPIPIPLVGQPPPSGAFGPVPVRLDDPDPEDDRERDRDDRRGPDSDARRDKDSDQEYDRGRGADSDRESPREEPRRLAVRRETAGEHMTGGSAAPGRRHSASDRGLKRARGDDGGILVNTTAAAPERLSNGPAASPVSAGPSSASVSGAPGWGAIDPALNPPPPPSTVQAPPPATSAADHHYPPAPTSGPSSSYEHRYAAAPPHSVAPAPAPVPVPASAPAGVPPYHYEPHGHHAPPPGHHYPAAPPPHHYSHSAPPPLHQHPPPSAYAYPPTPAPAQSGWYESYPHHYPHHPPPHHAPPHPPPRYGEYPAYAPPAPQGYYYEHPPQHHQPQHQQHHAPPPPPPGHHVHHSYHPGYPPQPGPPSPPSAPAPMQYDYAPPSTAGSTGDNRSQGASAHVSSSGSRAYPGTPYASAPPAPAPGPATHSASQQHYAPPPPQQGYTSQYAHAPSQPQSQAPAPSQGRGHYQLSTPPHPTQGYSSYPPAPGTSGGSASMSSPVSAGGAGPPSAGPSSAGGAGSAEPAWGYSQGANANTWGVGGSGVMMQNDPYAPYTGGGNAGSSGRDMQRVQLAPLRVGQTTTPPGSGERSGHGKKNPLSIGNIISDDTGECWYVLRQTRKRFHFR</sequence>
<dbReference type="GO" id="GO:0030435">
    <property type="term" value="P:sporulation resulting in formation of a cellular spore"/>
    <property type="evidence" value="ECO:0007669"/>
    <property type="project" value="UniProtKB-KW"/>
</dbReference>
<evidence type="ECO:0000313" key="9">
    <source>
        <dbReference type="Proteomes" id="UP000194127"/>
    </source>
</evidence>
<evidence type="ECO:0000256" key="3">
    <source>
        <dbReference type="ARBA" id="ARBA00023015"/>
    </source>
</evidence>
<keyword evidence="2" id="KW-0749">Sporulation</keyword>
<evidence type="ECO:0000256" key="6">
    <source>
        <dbReference type="SAM" id="MobiDB-lite"/>
    </source>
</evidence>
<feature type="region of interest" description="Disordered" evidence="6">
    <location>
        <begin position="587"/>
        <end position="813"/>
    </location>
</feature>
<feature type="region of interest" description="Disordered" evidence="6">
    <location>
        <begin position="870"/>
        <end position="889"/>
    </location>
</feature>
<keyword evidence="5" id="KW-0539">Nucleus</keyword>
<feature type="compositionally biased region" description="Low complexity" evidence="6">
    <location>
        <begin position="494"/>
        <end position="503"/>
    </location>
</feature>
<keyword evidence="3" id="KW-0805">Transcription regulation</keyword>
<feature type="compositionally biased region" description="Basic and acidic residues" evidence="6">
    <location>
        <begin position="395"/>
        <end position="408"/>
    </location>
</feature>
<reference evidence="8 9" key="1">
    <citation type="submission" date="2017-04" db="EMBL/GenBank/DDBJ databases">
        <title>Genome Sequence of the Model Brown-Rot Fungus Postia placenta SB12.</title>
        <authorList>
            <consortium name="DOE Joint Genome Institute"/>
            <person name="Gaskell J."/>
            <person name="Kersten P."/>
            <person name="Larrondo L.F."/>
            <person name="Canessa P."/>
            <person name="Martinez D."/>
            <person name="Hibbett D."/>
            <person name="Schmoll M."/>
            <person name="Kubicek C.P."/>
            <person name="Martinez A.T."/>
            <person name="Yadav J."/>
            <person name="Master E."/>
            <person name="Magnuson J.K."/>
            <person name="James T."/>
            <person name="Yaver D."/>
            <person name="Berka R."/>
            <person name="Labutti K."/>
            <person name="Lipzen A."/>
            <person name="Aerts A."/>
            <person name="Barry K."/>
            <person name="Henrissat B."/>
            <person name="Blanchette R."/>
            <person name="Grigoriev I."/>
            <person name="Cullen D."/>
        </authorList>
    </citation>
    <scope>NUCLEOTIDE SEQUENCE [LARGE SCALE GENOMIC DNA]</scope>
    <source>
        <strain evidence="8 9">MAD-698-R-SB12</strain>
    </source>
</reference>